<evidence type="ECO:0000313" key="2">
    <source>
        <dbReference type="Proteomes" id="UP000095767"/>
    </source>
</evidence>
<reference evidence="1 2" key="1">
    <citation type="submission" date="2016-09" db="EMBL/GenBank/DDBJ databases">
        <title>The draft genome of Dichanthelium oligosanthes: A C3 panicoid grass species.</title>
        <authorList>
            <person name="Studer A.J."/>
            <person name="Schnable J.C."/>
            <person name="Brutnell T.P."/>
        </authorList>
    </citation>
    <scope>NUCLEOTIDE SEQUENCE [LARGE SCALE GENOMIC DNA]</scope>
    <source>
        <strain evidence="2">cv. Kellogg 1175</strain>
        <tissue evidence="1">Leaf</tissue>
    </source>
</reference>
<gene>
    <name evidence="1" type="ORF">BAE44_0001445</name>
</gene>
<sequence>MFLLRTQAWVRQLLAEDFSAPCREDRFCVPCAAAFCDHCCGARHRGQGHEVVIRAAAAAAAASGGTQPGAAQGPARSGDRDSFCMSCGAGFSAALCGHHAGHDTLRIVVCEGRYCARCTGSEPWFHLFTGIETYRDEKGHILVPLHPRCRGRRCLSCGRCCA</sequence>
<dbReference type="Proteomes" id="UP000095767">
    <property type="component" value="Unassembled WGS sequence"/>
</dbReference>
<protein>
    <submittedName>
        <fullName evidence="1">Uncharacterized protein</fullName>
    </submittedName>
</protein>
<dbReference type="OrthoDB" id="597419at2759"/>
<dbReference type="EMBL" id="LWDX02005128">
    <property type="protein sequence ID" value="OEL37540.1"/>
    <property type="molecule type" value="Genomic_DNA"/>
</dbReference>
<dbReference type="AlphaFoldDB" id="A0A1E5WK73"/>
<keyword evidence="2" id="KW-1185">Reference proteome</keyword>
<name>A0A1E5WK73_9POAL</name>
<evidence type="ECO:0000313" key="1">
    <source>
        <dbReference type="EMBL" id="OEL37540.1"/>
    </source>
</evidence>
<comment type="caution">
    <text evidence="1">The sequence shown here is derived from an EMBL/GenBank/DDBJ whole genome shotgun (WGS) entry which is preliminary data.</text>
</comment>
<organism evidence="1 2">
    <name type="scientific">Dichanthelium oligosanthes</name>
    <dbReference type="NCBI Taxonomy" id="888268"/>
    <lineage>
        <taxon>Eukaryota</taxon>
        <taxon>Viridiplantae</taxon>
        <taxon>Streptophyta</taxon>
        <taxon>Embryophyta</taxon>
        <taxon>Tracheophyta</taxon>
        <taxon>Spermatophyta</taxon>
        <taxon>Magnoliopsida</taxon>
        <taxon>Liliopsida</taxon>
        <taxon>Poales</taxon>
        <taxon>Poaceae</taxon>
        <taxon>PACMAD clade</taxon>
        <taxon>Panicoideae</taxon>
        <taxon>Panicodae</taxon>
        <taxon>Paniceae</taxon>
        <taxon>Dichantheliinae</taxon>
        <taxon>Dichanthelium</taxon>
    </lineage>
</organism>
<accession>A0A1E5WK73</accession>
<proteinExistence type="predicted"/>